<sequence>MHFEFLIRQWAAYAGALTDPADWLDWASRPVAFPPQDADTVPPLSEMPAMMRRRIDRLGRMACQVAYWCHEPREDVPVVFASRYGDAARSLALLGDLAQGQPLSPTGFGLSVHNAVAALYSMARGDTANSVVVAAGRATVAAALTEAAGLLADGAPEVLVVYYESPLPADYACFHDEPALDYAWAWRVAAAHVEPAPQKGVRVALSVGEAGGQLRSVSTDVAQPAMPAGLAVLHQVLSVWQARQGLVADKLASLQRPHDRPGAAWFWSSHVA</sequence>
<dbReference type="InterPro" id="IPR016039">
    <property type="entry name" value="Thiolase-like"/>
</dbReference>
<dbReference type="Gene3D" id="3.40.47.10">
    <property type="match status" value="1"/>
</dbReference>
<accession>A0A426VEH2</accession>
<protein>
    <submittedName>
        <fullName evidence="2">3-oxoacyl-ACP synthase</fullName>
    </submittedName>
</protein>
<dbReference type="EMBL" id="RSED01000004">
    <property type="protein sequence ID" value="RRS05150.1"/>
    <property type="molecule type" value="Genomic_DNA"/>
</dbReference>
<evidence type="ECO:0000259" key="1">
    <source>
        <dbReference type="Pfam" id="PF13723"/>
    </source>
</evidence>
<keyword evidence="3" id="KW-1185">Reference proteome</keyword>
<dbReference type="GO" id="GO:0016746">
    <property type="term" value="F:acyltransferase activity"/>
    <property type="evidence" value="ECO:0007669"/>
    <property type="project" value="InterPro"/>
</dbReference>
<comment type="caution">
    <text evidence="2">The sequence shown here is derived from an EMBL/GenBank/DDBJ whole genome shotgun (WGS) entry which is preliminary data.</text>
</comment>
<evidence type="ECO:0000313" key="2">
    <source>
        <dbReference type="EMBL" id="RRS05150.1"/>
    </source>
</evidence>
<gene>
    <name evidence="2" type="ORF">EIP75_06165</name>
</gene>
<evidence type="ECO:0000313" key="3">
    <source>
        <dbReference type="Proteomes" id="UP000269265"/>
    </source>
</evidence>
<proteinExistence type="predicted"/>
<dbReference type="Pfam" id="PF13723">
    <property type="entry name" value="Ketoacyl-synt_2"/>
    <property type="match status" value="1"/>
</dbReference>
<dbReference type="Proteomes" id="UP000269265">
    <property type="component" value="Unassembled WGS sequence"/>
</dbReference>
<dbReference type="AlphaFoldDB" id="A0A426VEH2"/>
<dbReference type="InterPro" id="IPR014030">
    <property type="entry name" value="Ketoacyl_synth_N"/>
</dbReference>
<organism evidence="2 3">
    <name type="scientific">Aquabacterium soli</name>
    <dbReference type="NCBI Taxonomy" id="2493092"/>
    <lineage>
        <taxon>Bacteria</taxon>
        <taxon>Pseudomonadati</taxon>
        <taxon>Pseudomonadota</taxon>
        <taxon>Betaproteobacteria</taxon>
        <taxon>Burkholderiales</taxon>
        <taxon>Aquabacterium</taxon>
    </lineage>
</organism>
<name>A0A426VEH2_9BURK</name>
<feature type="domain" description="Beta-ketoacyl synthase-like N-terminal" evidence="1">
    <location>
        <begin position="23"/>
        <end position="238"/>
    </location>
</feature>
<reference evidence="2 3" key="1">
    <citation type="submission" date="2018-12" db="EMBL/GenBank/DDBJ databases">
        <title>The whole draft genome of Aquabacterium sp. SJQ9.</title>
        <authorList>
            <person name="Sun L."/>
            <person name="Gao X."/>
            <person name="Chen W."/>
            <person name="Huang K."/>
        </authorList>
    </citation>
    <scope>NUCLEOTIDE SEQUENCE [LARGE SCALE GENOMIC DNA]</scope>
    <source>
        <strain evidence="2 3">SJQ9</strain>
    </source>
</reference>
<dbReference type="SUPFAM" id="SSF53901">
    <property type="entry name" value="Thiolase-like"/>
    <property type="match status" value="1"/>
</dbReference>
<dbReference type="OrthoDB" id="9798676at2"/>